<evidence type="ECO:0000256" key="5">
    <source>
        <dbReference type="SAM" id="SignalP"/>
    </source>
</evidence>
<evidence type="ECO:0000313" key="8">
    <source>
        <dbReference type="Proteomes" id="UP000688137"/>
    </source>
</evidence>
<keyword evidence="8" id="KW-1185">Reference proteome</keyword>
<evidence type="ECO:0000256" key="1">
    <source>
        <dbReference type="ARBA" id="ARBA00022598"/>
    </source>
</evidence>
<feature type="domain" description="ATP-grasp" evidence="6">
    <location>
        <begin position="418"/>
        <end position="462"/>
    </location>
</feature>
<dbReference type="Pfam" id="PF03133">
    <property type="entry name" value="TTL"/>
    <property type="match status" value="1"/>
</dbReference>
<dbReference type="GO" id="GO:0005524">
    <property type="term" value="F:ATP binding"/>
    <property type="evidence" value="ECO:0007669"/>
    <property type="project" value="UniProtKB-UniRule"/>
</dbReference>
<accession>A0A8S1NT44</accession>
<keyword evidence="3 4" id="KW-0067">ATP-binding</keyword>
<dbReference type="InterPro" id="IPR004344">
    <property type="entry name" value="TTL/TTLL_fam"/>
</dbReference>
<comment type="caution">
    <text evidence="7">The sequence shown here is derived from an EMBL/GenBank/DDBJ whole genome shotgun (WGS) entry which is preliminary data.</text>
</comment>
<dbReference type="GO" id="GO:0000226">
    <property type="term" value="P:microtubule cytoskeleton organization"/>
    <property type="evidence" value="ECO:0007669"/>
    <property type="project" value="TreeGrafter"/>
</dbReference>
<evidence type="ECO:0000259" key="6">
    <source>
        <dbReference type="PROSITE" id="PS50975"/>
    </source>
</evidence>
<dbReference type="GO" id="GO:0046872">
    <property type="term" value="F:metal ion binding"/>
    <property type="evidence" value="ECO:0007669"/>
    <property type="project" value="InterPro"/>
</dbReference>
<proteinExistence type="predicted"/>
<sequence>MTQQILLASLFILFLQKWLIENTLVYKQYDQVKDILKQMNNLTTSNFYNNRKYFSNKRSFRFDLSKSQIQLNETYCNQSDTFKFYHPDIVLKDIYTTRETDDLTQEIVKSISFIKIPNQTKDKQQNKTALPEALTIPFNYYDSYLTRSNTGLSAMCLFQKHNHMRGRQQLAYKNELLNNYYQYVDKLKTMPEICSQNVTYIPKSYRLWLKDECIAFFELINTPEYQQKFQKHGPQFISKLGLEVHRGAGITMLFEKETKQLIKEYQNGQKCGQISKYVIAQKYINNPFLFKGHKIEFRIYFIIASTYPLIVYAYDSSLIRRCAMPFDKFSLEKSSHVCNTAIVKQKLEGQDLQEDQAFFIEWKLDYLQELLLQKKAIKNKKWLNDYLYPKIHNTIQHLIMSTQHYFDNDSKLSEFFGVDFMITDDLQIYVLEVNSNPQLLKTTPGRILQNTQLVNDIIEIQVAYLRSKYVRLRSLIKRILSSKSTLQKFDKEFKEAYKDKLEPEFPISPNNLFRKIIDKNLKDSKAYNDMIQTKCIL</sequence>
<evidence type="ECO:0000313" key="7">
    <source>
        <dbReference type="EMBL" id="CAD8096417.1"/>
    </source>
</evidence>
<dbReference type="GO" id="GO:0015631">
    <property type="term" value="F:tubulin binding"/>
    <property type="evidence" value="ECO:0007669"/>
    <property type="project" value="TreeGrafter"/>
</dbReference>
<protein>
    <recommendedName>
        <fullName evidence="6">ATP-grasp domain-containing protein</fullName>
    </recommendedName>
</protein>
<dbReference type="AlphaFoldDB" id="A0A8S1NT44"/>
<organism evidence="7 8">
    <name type="scientific">Paramecium primaurelia</name>
    <dbReference type="NCBI Taxonomy" id="5886"/>
    <lineage>
        <taxon>Eukaryota</taxon>
        <taxon>Sar</taxon>
        <taxon>Alveolata</taxon>
        <taxon>Ciliophora</taxon>
        <taxon>Intramacronucleata</taxon>
        <taxon>Oligohymenophorea</taxon>
        <taxon>Peniculida</taxon>
        <taxon>Parameciidae</taxon>
        <taxon>Paramecium</taxon>
    </lineage>
</organism>
<dbReference type="InterPro" id="IPR011761">
    <property type="entry name" value="ATP-grasp"/>
</dbReference>
<name>A0A8S1NT44_PARPR</name>
<feature type="signal peptide" evidence="5">
    <location>
        <begin position="1"/>
        <end position="20"/>
    </location>
</feature>
<gene>
    <name evidence="7" type="ORF">PPRIM_AZ9-3.1.T1010082</name>
</gene>
<feature type="chain" id="PRO_5035917263" description="ATP-grasp domain-containing protein" evidence="5">
    <location>
        <begin position="21"/>
        <end position="537"/>
    </location>
</feature>
<dbReference type="Proteomes" id="UP000688137">
    <property type="component" value="Unassembled WGS sequence"/>
</dbReference>
<evidence type="ECO:0000256" key="3">
    <source>
        <dbReference type="ARBA" id="ARBA00022840"/>
    </source>
</evidence>
<dbReference type="PANTHER" id="PTHR12241:SF147">
    <property type="entry name" value="TUBULIN POLYGLUTAMYLASE TTLL7"/>
    <property type="match status" value="1"/>
</dbReference>
<dbReference type="OMA" id="IEFRIYF"/>
<keyword evidence="2 4" id="KW-0547">Nucleotide-binding</keyword>
<keyword evidence="1" id="KW-0436">Ligase</keyword>
<dbReference type="GO" id="GO:0036064">
    <property type="term" value="C:ciliary basal body"/>
    <property type="evidence" value="ECO:0007669"/>
    <property type="project" value="TreeGrafter"/>
</dbReference>
<evidence type="ECO:0000256" key="2">
    <source>
        <dbReference type="ARBA" id="ARBA00022741"/>
    </source>
</evidence>
<dbReference type="PROSITE" id="PS50975">
    <property type="entry name" value="ATP_GRASP"/>
    <property type="match status" value="1"/>
</dbReference>
<dbReference type="PANTHER" id="PTHR12241">
    <property type="entry name" value="TUBULIN POLYGLUTAMYLASE"/>
    <property type="match status" value="1"/>
</dbReference>
<evidence type="ECO:0000256" key="4">
    <source>
        <dbReference type="PROSITE-ProRule" id="PRU00409"/>
    </source>
</evidence>
<dbReference type="PROSITE" id="PS51221">
    <property type="entry name" value="TTL"/>
    <property type="match status" value="1"/>
</dbReference>
<dbReference type="GO" id="GO:0070740">
    <property type="term" value="F:tubulin-glutamic acid ligase activity"/>
    <property type="evidence" value="ECO:0007669"/>
    <property type="project" value="TreeGrafter"/>
</dbReference>
<keyword evidence="5" id="KW-0732">Signal</keyword>
<reference evidence="7" key="1">
    <citation type="submission" date="2021-01" db="EMBL/GenBank/DDBJ databases">
        <authorList>
            <consortium name="Genoscope - CEA"/>
            <person name="William W."/>
        </authorList>
    </citation>
    <scope>NUCLEOTIDE SEQUENCE</scope>
</reference>
<dbReference type="EMBL" id="CAJJDM010000104">
    <property type="protein sequence ID" value="CAD8096417.1"/>
    <property type="molecule type" value="Genomic_DNA"/>
</dbReference>